<dbReference type="EMBL" id="JAALHA020000012">
    <property type="protein sequence ID" value="MDR9897301.1"/>
    <property type="molecule type" value="Genomic_DNA"/>
</dbReference>
<dbReference type="PANTHER" id="PTHR46401">
    <property type="entry name" value="GLYCOSYLTRANSFERASE WBBK-RELATED"/>
    <property type="match status" value="1"/>
</dbReference>
<comment type="caution">
    <text evidence="4">The sequence shown here is derived from an EMBL/GenBank/DDBJ whole genome shotgun (WGS) entry which is preliminary data.</text>
</comment>
<dbReference type="AlphaFoldDB" id="A0AAP5I9E9"/>
<feature type="domain" description="Glycosyltransferase subfamily 4-like N-terminal" evidence="3">
    <location>
        <begin position="17"/>
        <end position="169"/>
    </location>
</feature>
<name>A0AAP5I9E9_9CYAN</name>
<evidence type="ECO:0000259" key="2">
    <source>
        <dbReference type="Pfam" id="PF00534"/>
    </source>
</evidence>
<keyword evidence="1" id="KW-0808">Transferase</keyword>
<dbReference type="PANTHER" id="PTHR46401:SF2">
    <property type="entry name" value="GLYCOSYLTRANSFERASE WBBK-RELATED"/>
    <property type="match status" value="1"/>
</dbReference>
<dbReference type="InterPro" id="IPR001296">
    <property type="entry name" value="Glyco_trans_1"/>
</dbReference>
<gene>
    <name evidence="4" type="ORF">G7B40_022430</name>
</gene>
<dbReference type="Pfam" id="PF13439">
    <property type="entry name" value="Glyco_transf_4"/>
    <property type="match status" value="1"/>
</dbReference>
<accession>A0AAP5I9E9</accession>
<dbReference type="RefSeq" id="WP_208344019.1">
    <property type="nucleotide sequence ID" value="NZ_CAWQFN010000452.1"/>
</dbReference>
<dbReference type="GO" id="GO:0016757">
    <property type="term" value="F:glycosyltransferase activity"/>
    <property type="evidence" value="ECO:0007669"/>
    <property type="project" value="InterPro"/>
</dbReference>
<evidence type="ECO:0000313" key="4">
    <source>
        <dbReference type="EMBL" id="MDR9897301.1"/>
    </source>
</evidence>
<sequence>MNELLVNLSVIFSKPTGISNYAKNIFPYLKRLNPTLLTAENYPDFKCYPVPDNMTPAQGTKGHLARLLWTQLELPQIYKKLKSRLFFSPQPEAPLFSKCRFVVMVHDFIPLRFPKPSSPLTYYHRCYIPQVLAQAQHIICNSQATADDITGFCQILASKITPIPLAYDANHFRVQEPDQVRFTTNRPYYIYIGRHDPHKNLQRLIAAFAAIPNNRDYELWLAGPSDKRYTPVLQAQVAELGITEQVKFLNYVPYSELPKIINGAIALVFPSLWEGFGFPVLEAMACGTPVITSNLSSLPEVAGDAAILIDPYNVHEITAAMQIIAADSALCDRLSIDGINRANQFSWQRTGLTTVEVLSRYV</sequence>
<organism evidence="4 5">
    <name type="scientific">Aetokthonos hydrillicola Thurmond2011</name>
    <dbReference type="NCBI Taxonomy" id="2712845"/>
    <lineage>
        <taxon>Bacteria</taxon>
        <taxon>Bacillati</taxon>
        <taxon>Cyanobacteriota</taxon>
        <taxon>Cyanophyceae</taxon>
        <taxon>Nostocales</taxon>
        <taxon>Hapalosiphonaceae</taxon>
        <taxon>Aetokthonos</taxon>
    </lineage>
</organism>
<dbReference type="GO" id="GO:0009103">
    <property type="term" value="P:lipopolysaccharide biosynthetic process"/>
    <property type="evidence" value="ECO:0007669"/>
    <property type="project" value="TreeGrafter"/>
</dbReference>
<dbReference type="Gene3D" id="3.40.50.2000">
    <property type="entry name" value="Glycogen Phosphorylase B"/>
    <property type="match status" value="2"/>
</dbReference>
<feature type="domain" description="Glycosyl transferase family 1" evidence="2">
    <location>
        <begin position="177"/>
        <end position="337"/>
    </location>
</feature>
<evidence type="ECO:0000256" key="1">
    <source>
        <dbReference type="ARBA" id="ARBA00022679"/>
    </source>
</evidence>
<keyword evidence="5" id="KW-1185">Reference proteome</keyword>
<dbReference type="FunFam" id="3.40.50.2000:FF:000119">
    <property type="entry name" value="Glycosyl transferase group 1"/>
    <property type="match status" value="1"/>
</dbReference>
<dbReference type="SUPFAM" id="SSF53756">
    <property type="entry name" value="UDP-Glycosyltransferase/glycogen phosphorylase"/>
    <property type="match status" value="1"/>
</dbReference>
<proteinExistence type="predicted"/>
<protein>
    <submittedName>
        <fullName evidence="4">Glycosyltransferase family 4 protein</fullName>
    </submittedName>
</protein>
<dbReference type="InterPro" id="IPR028098">
    <property type="entry name" value="Glyco_trans_4-like_N"/>
</dbReference>
<reference evidence="5" key="1">
    <citation type="journal article" date="2021" name="Science">
        <title>Hunting the eagle killer: A cyanobacterial neurotoxin causes vacuolar myelinopathy.</title>
        <authorList>
            <person name="Breinlinger S."/>
            <person name="Phillips T.J."/>
            <person name="Haram B.N."/>
            <person name="Mares J."/>
            <person name="Martinez Yerena J.A."/>
            <person name="Hrouzek P."/>
            <person name="Sobotka R."/>
            <person name="Henderson W.M."/>
            <person name="Schmieder P."/>
            <person name="Williams S.M."/>
            <person name="Lauderdale J.D."/>
            <person name="Wilde H.D."/>
            <person name="Gerrin W."/>
            <person name="Kust A."/>
            <person name="Washington J.W."/>
            <person name="Wagner C."/>
            <person name="Geier B."/>
            <person name="Liebeke M."/>
            <person name="Enke H."/>
            <person name="Niedermeyer T.H.J."/>
            <person name="Wilde S.B."/>
        </authorList>
    </citation>
    <scope>NUCLEOTIDE SEQUENCE [LARGE SCALE GENOMIC DNA]</scope>
    <source>
        <strain evidence="5">Thurmond2011</strain>
    </source>
</reference>
<dbReference type="CDD" id="cd03809">
    <property type="entry name" value="GT4_MtfB-like"/>
    <property type="match status" value="1"/>
</dbReference>
<dbReference type="Pfam" id="PF00534">
    <property type="entry name" value="Glycos_transf_1"/>
    <property type="match status" value="1"/>
</dbReference>
<evidence type="ECO:0000313" key="5">
    <source>
        <dbReference type="Proteomes" id="UP000667802"/>
    </source>
</evidence>
<dbReference type="Proteomes" id="UP000667802">
    <property type="component" value="Unassembled WGS sequence"/>
</dbReference>
<evidence type="ECO:0000259" key="3">
    <source>
        <dbReference type="Pfam" id="PF13439"/>
    </source>
</evidence>